<dbReference type="AlphaFoldDB" id="A0A2Z6MB23"/>
<feature type="domain" description="Reverse transcriptase" evidence="1">
    <location>
        <begin position="1"/>
        <end position="133"/>
    </location>
</feature>
<evidence type="ECO:0000313" key="3">
    <source>
        <dbReference type="Proteomes" id="UP000242715"/>
    </source>
</evidence>
<name>A0A2Z6MB23_TRISU</name>
<dbReference type="OrthoDB" id="1430618at2759"/>
<dbReference type="InterPro" id="IPR000477">
    <property type="entry name" value="RT_dom"/>
</dbReference>
<reference evidence="3" key="1">
    <citation type="journal article" date="2017" name="Front. Plant Sci.">
        <title>Climate Clever Clovers: New Paradigm to Reduce the Environmental Footprint of Ruminants by Breeding Low Methanogenic Forages Utilizing Haplotype Variation.</title>
        <authorList>
            <person name="Kaur P."/>
            <person name="Appels R."/>
            <person name="Bayer P.E."/>
            <person name="Keeble-Gagnere G."/>
            <person name="Wang J."/>
            <person name="Hirakawa H."/>
            <person name="Shirasawa K."/>
            <person name="Vercoe P."/>
            <person name="Stefanova K."/>
            <person name="Durmic Z."/>
            <person name="Nichols P."/>
            <person name="Revell C."/>
            <person name="Isobe S.N."/>
            <person name="Edwards D."/>
            <person name="Erskine W."/>
        </authorList>
    </citation>
    <scope>NUCLEOTIDE SEQUENCE [LARGE SCALE GENOMIC DNA]</scope>
    <source>
        <strain evidence="3">cv. Daliak</strain>
    </source>
</reference>
<sequence>MMRIKWMQVYVFNSSRSVLVNGSPTADFKVEKGLRQGDPLSPFLFLIVAEGLTKMVNQAVELDYYKGFKVSDNLKFNILQFVDDTILVGDDNWENLWCIKYTLRNFELVSGLKVNFHKRGRNEGNNGWFSSNINSVLGNGSSINFWQEKWLGATPLCVEFPHLFRCESNKEDTIIIRGKWEGGDWEWHWNWREDLSNIDMTELSDLEGVLQGIKPNINEEDKCRWIADPSGNFSVHSCYNLLVSSSQTDMVDHNVIRALNDLWLNDIPSKIGVFGGA</sequence>
<evidence type="ECO:0000259" key="1">
    <source>
        <dbReference type="PROSITE" id="PS50878"/>
    </source>
</evidence>
<dbReference type="Pfam" id="PF00078">
    <property type="entry name" value="RVT_1"/>
    <property type="match status" value="1"/>
</dbReference>
<dbReference type="PANTHER" id="PTHR36617">
    <property type="entry name" value="PROTEIN, PUTATIVE-RELATED"/>
    <property type="match status" value="1"/>
</dbReference>
<dbReference type="InterPro" id="IPR043502">
    <property type="entry name" value="DNA/RNA_pol_sf"/>
</dbReference>
<evidence type="ECO:0000313" key="2">
    <source>
        <dbReference type="EMBL" id="GAU28878.1"/>
    </source>
</evidence>
<accession>A0A2Z6MB23</accession>
<gene>
    <name evidence="2" type="ORF">TSUD_293300</name>
</gene>
<proteinExistence type="predicted"/>
<protein>
    <recommendedName>
        <fullName evidence="1">Reverse transcriptase domain-containing protein</fullName>
    </recommendedName>
</protein>
<dbReference type="Proteomes" id="UP000242715">
    <property type="component" value="Unassembled WGS sequence"/>
</dbReference>
<dbReference type="PANTHER" id="PTHR36617:SF15">
    <property type="entry name" value="REVERSE TRANSCRIPTASE ZINC-BINDING DOMAIN-CONTAINING PROTEIN"/>
    <property type="match status" value="1"/>
</dbReference>
<organism evidence="2 3">
    <name type="scientific">Trifolium subterraneum</name>
    <name type="common">Subterranean clover</name>
    <dbReference type="NCBI Taxonomy" id="3900"/>
    <lineage>
        <taxon>Eukaryota</taxon>
        <taxon>Viridiplantae</taxon>
        <taxon>Streptophyta</taxon>
        <taxon>Embryophyta</taxon>
        <taxon>Tracheophyta</taxon>
        <taxon>Spermatophyta</taxon>
        <taxon>Magnoliopsida</taxon>
        <taxon>eudicotyledons</taxon>
        <taxon>Gunneridae</taxon>
        <taxon>Pentapetalae</taxon>
        <taxon>rosids</taxon>
        <taxon>fabids</taxon>
        <taxon>Fabales</taxon>
        <taxon>Fabaceae</taxon>
        <taxon>Papilionoideae</taxon>
        <taxon>50 kb inversion clade</taxon>
        <taxon>NPAAA clade</taxon>
        <taxon>Hologalegina</taxon>
        <taxon>IRL clade</taxon>
        <taxon>Trifolieae</taxon>
        <taxon>Trifolium</taxon>
    </lineage>
</organism>
<dbReference type="EMBL" id="DF973382">
    <property type="protein sequence ID" value="GAU28878.1"/>
    <property type="molecule type" value="Genomic_DNA"/>
</dbReference>
<dbReference type="PROSITE" id="PS50878">
    <property type="entry name" value="RT_POL"/>
    <property type="match status" value="1"/>
</dbReference>
<keyword evidence="3" id="KW-1185">Reference proteome</keyword>
<dbReference type="SUPFAM" id="SSF56672">
    <property type="entry name" value="DNA/RNA polymerases"/>
    <property type="match status" value="1"/>
</dbReference>